<accession>A0A7J9D2J4</accession>
<evidence type="ECO:0000313" key="2">
    <source>
        <dbReference type="Proteomes" id="UP000593579"/>
    </source>
</evidence>
<proteinExistence type="predicted"/>
<comment type="caution">
    <text evidence="1">The sequence shown here is derived from an EMBL/GenBank/DDBJ whole genome shotgun (WGS) entry which is preliminary data.</text>
</comment>
<reference evidence="1 2" key="1">
    <citation type="journal article" date="2019" name="Genome Biol. Evol.">
        <title>Insights into the evolution of the New World diploid cottons (Gossypium, subgenus Houzingenia) based on genome sequencing.</title>
        <authorList>
            <person name="Grover C.E."/>
            <person name="Arick M.A. 2nd"/>
            <person name="Thrash A."/>
            <person name="Conover J.L."/>
            <person name="Sanders W.S."/>
            <person name="Peterson D.G."/>
            <person name="Frelichowski J.E."/>
            <person name="Scheffler J.A."/>
            <person name="Scheffler B.E."/>
            <person name="Wendel J.F."/>
        </authorList>
    </citation>
    <scope>NUCLEOTIDE SEQUENCE [LARGE SCALE GENOMIC DNA]</scope>
    <source>
        <strain evidence="1">5</strain>
        <tissue evidence="1">Leaf</tissue>
    </source>
</reference>
<evidence type="ECO:0000313" key="1">
    <source>
        <dbReference type="EMBL" id="MBA0754774.1"/>
    </source>
</evidence>
<dbReference type="AlphaFoldDB" id="A0A7J9D2J4"/>
<name>A0A7J9D2J4_GOSGO</name>
<organism evidence="1 2">
    <name type="scientific">Gossypium gossypioides</name>
    <name type="common">Mexican cotton</name>
    <name type="synonym">Selera gossypioides</name>
    <dbReference type="NCBI Taxonomy" id="34282"/>
    <lineage>
        <taxon>Eukaryota</taxon>
        <taxon>Viridiplantae</taxon>
        <taxon>Streptophyta</taxon>
        <taxon>Embryophyta</taxon>
        <taxon>Tracheophyta</taxon>
        <taxon>Spermatophyta</taxon>
        <taxon>Magnoliopsida</taxon>
        <taxon>eudicotyledons</taxon>
        <taxon>Gunneridae</taxon>
        <taxon>Pentapetalae</taxon>
        <taxon>rosids</taxon>
        <taxon>malvids</taxon>
        <taxon>Malvales</taxon>
        <taxon>Malvaceae</taxon>
        <taxon>Malvoideae</taxon>
        <taxon>Gossypium</taxon>
    </lineage>
</organism>
<dbReference type="Proteomes" id="UP000593579">
    <property type="component" value="Unassembled WGS sequence"/>
</dbReference>
<sequence length="39" mass="4216">MFEDCYQKSKGVVMGSTKNINNHIPMGFAAVAIACLQVV</sequence>
<protein>
    <submittedName>
        <fullName evidence="1">Uncharacterized protein</fullName>
    </submittedName>
</protein>
<dbReference type="EMBL" id="JABEZY010263967">
    <property type="protein sequence ID" value="MBA0754774.1"/>
    <property type="molecule type" value="Genomic_DNA"/>
</dbReference>
<keyword evidence="2" id="KW-1185">Reference proteome</keyword>
<gene>
    <name evidence="1" type="ORF">Gogos_022416</name>
</gene>